<proteinExistence type="predicted"/>
<dbReference type="AlphaFoldDB" id="A0A7J9RRY5"/>
<feature type="region of interest" description="Disordered" evidence="1">
    <location>
        <begin position="1"/>
        <end position="45"/>
    </location>
</feature>
<dbReference type="EMBL" id="JACHFY010000005">
    <property type="protein sequence ID" value="MBB5253571.1"/>
    <property type="molecule type" value="Genomic_DNA"/>
</dbReference>
<comment type="caution">
    <text evidence="2">The sequence shown here is derived from an EMBL/GenBank/DDBJ whole genome shotgun (WGS) entry which is preliminary data.</text>
</comment>
<evidence type="ECO:0000256" key="1">
    <source>
        <dbReference type="SAM" id="MobiDB-lite"/>
    </source>
</evidence>
<gene>
    <name evidence="2" type="ORF">HNQ62_001340</name>
</gene>
<dbReference type="OrthoDB" id="41398at2157"/>
<protein>
    <submittedName>
        <fullName evidence="2">Uncharacterized protein</fullName>
    </submittedName>
</protein>
<sequence>MISHTDVGYAQKGEGDNGDVSPVPLGSKESHDPSTSRWLRAKPLH</sequence>
<name>A0A7J9RRY5_SULOH</name>
<evidence type="ECO:0000313" key="2">
    <source>
        <dbReference type="EMBL" id="MBB5253571.1"/>
    </source>
</evidence>
<accession>A0A7J9RRY5</accession>
<organism evidence="2 3">
    <name type="scientific">Sulfurisphaera ohwakuensis</name>
    <dbReference type="NCBI Taxonomy" id="69656"/>
    <lineage>
        <taxon>Archaea</taxon>
        <taxon>Thermoproteota</taxon>
        <taxon>Thermoprotei</taxon>
        <taxon>Sulfolobales</taxon>
        <taxon>Sulfolobaceae</taxon>
        <taxon>Sulfurisphaera</taxon>
    </lineage>
</organism>
<evidence type="ECO:0000313" key="3">
    <source>
        <dbReference type="Proteomes" id="UP000582213"/>
    </source>
</evidence>
<dbReference type="GeneID" id="60419756"/>
<dbReference type="Proteomes" id="UP000582213">
    <property type="component" value="Unassembled WGS sequence"/>
</dbReference>
<reference evidence="2 3" key="1">
    <citation type="submission" date="2020-08" db="EMBL/GenBank/DDBJ databases">
        <title>Genomic Encyclopedia of Type Strains, Phase IV (KMG-IV): sequencing the most valuable type-strain genomes for metagenomic binning, comparative biology and taxonomic classification.</title>
        <authorList>
            <person name="Goeker M."/>
        </authorList>
    </citation>
    <scope>NUCLEOTIDE SEQUENCE [LARGE SCALE GENOMIC DNA]</scope>
    <source>
        <strain evidence="2 3">DSM 12421</strain>
    </source>
</reference>
<dbReference type="RefSeq" id="WP_196772258.1">
    <property type="nucleotide sequence ID" value="NZ_CP045484.1"/>
</dbReference>